<keyword evidence="3 8" id="KW-0547">Nucleotide-binding</keyword>
<keyword evidence="8" id="KW-0963">Cytoplasm</keyword>
<name>A0ABS2GMR9_9FIRM</name>
<feature type="short sequence motif" description="GyrA-box" evidence="8">
    <location>
        <begin position="525"/>
        <end position="531"/>
    </location>
</feature>
<dbReference type="PROSITE" id="PS52040">
    <property type="entry name" value="TOPO_IIA"/>
    <property type="match status" value="1"/>
</dbReference>
<dbReference type="Pfam" id="PF00521">
    <property type="entry name" value="DNA_topoisoIV"/>
    <property type="match status" value="1"/>
</dbReference>
<dbReference type="InterPro" id="IPR035516">
    <property type="entry name" value="Gyrase/topoIV_suA_C"/>
</dbReference>
<proteinExistence type="inferred from homology"/>
<dbReference type="NCBIfam" id="TIGR01063">
    <property type="entry name" value="gyrA"/>
    <property type="match status" value="1"/>
</dbReference>
<feature type="coiled-coil region" evidence="10">
    <location>
        <begin position="436"/>
        <end position="463"/>
    </location>
</feature>
<evidence type="ECO:0000313" key="13">
    <source>
        <dbReference type="EMBL" id="MBM6922886.1"/>
    </source>
</evidence>
<dbReference type="Proteomes" id="UP000724149">
    <property type="component" value="Unassembled WGS sequence"/>
</dbReference>
<evidence type="ECO:0000256" key="4">
    <source>
        <dbReference type="ARBA" id="ARBA00022840"/>
    </source>
</evidence>
<dbReference type="SUPFAM" id="SSF56719">
    <property type="entry name" value="Type II DNA topoisomerase"/>
    <property type="match status" value="1"/>
</dbReference>
<keyword evidence="14" id="KW-1185">Reference proteome</keyword>
<dbReference type="CDD" id="cd00187">
    <property type="entry name" value="TOP4c"/>
    <property type="match status" value="1"/>
</dbReference>
<dbReference type="InterPro" id="IPR013757">
    <property type="entry name" value="Topo_IIA_A_a_sf"/>
</dbReference>
<comment type="miscellaneous">
    <text evidence="8">Few gyrases are as efficient as E.coli at forming negative supercoils. Not all organisms have 2 type II topoisomerases; in organisms with a single type II topoisomerase this enzyme also has to decatenate newly replicated chromosomes.</text>
</comment>
<dbReference type="NCBIfam" id="NF004044">
    <property type="entry name" value="PRK05561.1"/>
    <property type="match status" value="1"/>
</dbReference>
<feature type="compositionally biased region" description="Acidic residues" evidence="11">
    <location>
        <begin position="806"/>
        <end position="838"/>
    </location>
</feature>
<dbReference type="InterPro" id="IPR006691">
    <property type="entry name" value="GyrA/parC_rep"/>
</dbReference>
<evidence type="ECO:0000256" key="2">
    <source>
        <dbReference type="ARBA" id="ARBA00008263"/>
    </source>
</evidence>
<accession>A0ABS2GMR9</accession>
<comment type="caution">
    <text evidence="13">The sequence shown here is derived from an EMBL/GenBank/DDBJ whole genome shotgun (WGS) entry which is preliminary data.</text>
</comment>
<dbReference type="PANTHER" id="PTHR43493:SF5">
    <property type="entry name" value="DNA GYRASE SUBUNIT A, CHLOROPLASTIC_MITOCHONDRIAL"/>
    <property type="match status" value="1"/>
</dbReference>
<keyword evidence="6 8" id="KW-0238">DNA-binding</keyword>
<dbReference type="InterPro" id="IPR013758">
    <property type="entry name" value="Topo_IIA_A/C_ab"/>
</dbReference>
<protein>
    <recommendedName>
        <fullName evidence="8">DNA gyrase subunit A</fullName>
        <ecNumber evidence="8">5.6.2.2</ecNumber>
    </recommendedName>
</protein>
<comment type="function">
    <text evidence="8">A type II topoisomerase that negatively supercoils closed circular double-stranded (ds) DNA in an ATP-dependent manner to modulate DNA topology and maintain chromosomes in an underwound state. Negative supercoiling favors strand separation, and DNA replication, transcription, recombination and repair, all of which involve strand separation. Also able to catalyze the interconversion of other topological isomers of dsDNA rings, including catenanes and knotted rings. Type II topoisomerases break and join 2 DNA strands simultaneously in an ATP-dependent manner.</text>
</comment>
<keyword evidence="10" id="KW-0175">Coiled coil</keyword>
<dbReference type="SMART" id="SM00434">
    <property type="entry name" value="TOP4c"/>
    <property type="match status" value="1"/>
</dbReference>
<dbReference type="Pfam" id="PF03989">
    <property type="entry name" value="DNA_gyraseA_C"/>
    <property type="match status" value="6"/>
</dbReference>
<gene>
    <name evidence="8 13" type="primary">gyrA</name>
    <name evidence="13" type="ORF">H9X81_04160</name>
</gene>
<evidence type="ECO:0000259" key="12">
    <source>
        <dbReference type="PROSITE" id="PS52040"/>
    </source>
</evidence>
<keyword evidence="7 8" id="KW-0413">Isomerase</keyword>
<comment type="subcellular location">
    <subcellularLocation>
        <location evidence="8">Cytoplasm</location>
    </subcellularLocation>
</comment>
<evidence type="ECO:0000256" key="5">
    <source>
        <dbReference type="ARBA" id="ARBA00023029"/>
    </source>
</evidence>
<keyword evidence="5 8" id="KW-0799">Topoisomerase</keyword>
<reference evidence="13 14" key="1">
    <citation type="journal article" date="2021" name="Sci. Rep.">
        <title>The distribution of antibiotic resistance genes in chicken gut microbiota commensals.</title>
        <authorList>
            <person name="Juricova H."/>
            <person name="Matiasovicova J."/>
            <person name="Kubasova T."/>
            <person name="Cejkova D."/>
            <person name="Rychlik I."/>
        </authorList>
    </citation>
    <scope>NUCLEOTIDE SEQUENCE [LARGE SCALE GENOMIC DNA]</scope>
    <source>
        <strain evidence="13 14">An564</strain>
    </source>
</reference>
<evidence type="ECO:0000256" key="7">
    <source>
        <dbReference type="ARBA" id="ARBA00023235"/>
    </source>
</evidence>
<dbReference type="HAMAP" id="MF_01897">
    <property type="entry name" value="GyrA"/>
    <property type="match status" value="1"/>
</dbReference>
<comment type="catalytic activity">
    <reaction evidence="1 8 9">
        <text>ATP-dependent breakage, passage and rejoining of double-stranded DNA.</text>
        <dbReference type="EC" id="5.6.2.2"/>
    </reaction>
</comment>
<dbReference type="Gene3D" id="1.10.268.10">
    <property type="entry name" value="Topoisomerase, domain 3"/>
    <property type="match status" value="1"/>
</dbReference>
<feature type="region of interest" description="Disordered" evidence="11">
    <location>
        <begin position="803"/>
        <end position="838"/>
    </location>
</feature>
<dbReference type="NCBIfam" id="NF004043">
    <property type="entry name" value="PRK05560.1"/>
    <property type="match status" value="1"/>
</dbReference>
<dbReference type="RefSeq" id="WP_204720214.1">
    <property type="nucleotide sequence ID" value="NZ_JACSNR010000003.1"/>
</dbReference>
<evidence type="ECO:0000256" key="10">
    <source>
        <dbReference type="SAM" id="Coils"/>
    </source>
</evidence>
<comment type="similarity">
    <text evidence="2 8">Belongs to the type II topoisomerase GyrA/ParC subunit family.</text>
</comment>
<sequence length="838" mass="93308">MEQENNKIITVDIEQEMKKSFLDYSMSVIVSRALPDVRDGLKPVHRRILYTMYENGLSPEKAYRKCADTVGAVLGRYHPHGDASVYDALVRLAQDFSMRYPLVDGHGNFGSVDGDPPAAYRYTEAKMSKISTVMLTDIDKETVDFGSNYDDRLKEPSVLPSRFPNILVNGSTGIAVGMATNIPPHNLGEVIDAVDLLLDHPDAGLDEIMTCIQGPDFPTGGIIMGRSGIRAAYGTGRGKITLRGRAEIQEHKNGREKIVITEIPYMVNKARLIESIAGLVKEKRITDISDLRDESDRDGMRIVVELKRDANAQVVLNQLYNYTQLQDTVGVIMLALHDGQPKVMTLGEILTHYIDFQEEVITRRTQFDLRKAREREHILEGMKLVVDHTDEVIHIIRHSEDQTDAKKNLGERFGVTDEQASAIVAMRLGQLSGMERIKIEEELAEILKKVAELESILSDEQKLKAIVRSEMNAVRQKYADPRRTEVQAVSGEVDIEDLIPEGDCVITLTHLGYIKRQPADTYKTQRRGGRGISGMSQRDEDFVEELFLCSTHDYILFFTDRGRVYRLKGYEIGESSRASVGSNIVNLLQLEKGEKVTSMIRVRPEDEGKFVCMVTEQGVIKRTELSAYRNVRKMGLIAVSLDEGDRLAWVRLTSGEDQLIVATRQGMAIRFNETDARVLGRTARGVRALNLEEDDIVVGMVPVMENTTVLTVSENGQGRRTDPAEYRLQSRGGKGIKNYDTQKNGPVAGVLAVGEEDDVILISDDGIIIRIPVAEISTQSRYAGGVRVMRIGEGSRLVSLCRAPHEDEEEAAAESEAPAEAETPAEETADSTESPVEE</sequence>
<dbReference type="Gene3D" id="3.30.1360.40">
    <property type="match status" value="1"/>
</dbReference>
<dbReference type="Gene3D" id="3.90.199.10">
    <property type="entry name" value="Topoisomerase II, domain 5"/>
    <property type="match status" value="1"/>
</dbReference>
<feature type="active site" description="O-(5'-phospho-DNA)-tyrosine intermediate" evidence="8 9">
    <location>
        <position position="122"/>
    </location>
</feature>
<organism evidence="13 14">
    <name type="scientific">Hydrogenoanaerobacterium saccharovorans</name>
    <dbReference type="NCBI Taxonomy" id="474960"/>
    <lineage>
        <taxon>Bacteria</taxon>
        <taxon>Bacillati</taxon>
        <taxon>Bacillota</taxon>
        <taxon>Clostridia</taxon>
        <taxon>Eubacteriales</taxon>
        <taxon>Oscillospiraceae</taxon>
        <taxon>Hydrogenoanaerobacterium</taxon>
    </lineage>
</organism>
<dbReference type="InterPro" id="IPR013760">
    <property type="entry name" value="Topo_IIA-like_dom_sf"/>
</dbReference>
<feature type="domain" description="Topo IIA-type catalytic" evidence="12">
    <location>
        <begin position="34"/>
        <end position="498"/>
    </location>
</feature>
<dbReference type="SUPFAM" id="SSF101904">
    <property type="entry name" value="GyrA/ParC C-terminal domain-like"/>
    <property type="match status" value="1"/>
</dbReference>
<evidence type="ECO:0000256" key="1">
    <source>
        <dbReference type="ARBA" id="ARBA00000185"/>
    </source>
</evidence>
<dbReference type="InterPro" id="IPR050220">
    <property type="entry name" value="Type_II_DNA_Topoisomerases"/>
</dbReference>
<evidence type="ECO:0000256" key="3">
    <source>
        <dbReference type="ARBA" id="ARBA00022741"/>
    </source>
</evidence>
<evidence type="ECO:0000256" key="9">
    <source>
        <dbReference type="PROSITE-ProRule" id="PRU01384"/>
    </source>
</evidence>
<dbReference type="InterPro" id="IPR002205">
    <property type="entry name" value="Topo_IIA_dom_A"/>
</dbReference>
<dbReference type="EMBL" id="JACSNR010000003">
    <property type="protein sequence ID" value="MBM6922886.1"/>
    <property type="molecule type" value="Genomic_DNA"/>
</dbReference>
<evidence type="ECO:0000313" key="14">
    <source>
        <dbReference type="Proteomes" id="UP000724149"/>
    </source>
</evidence>
<evidence type="ECO:0000256" key="11">
    <source>
        <dbReference type="SAM" id="MobiDB-lite"/>
    </source>
</evidence>
<dbReference type="Gene3D" id="2.120.10.90">
    <property type="entry name" value="DNA gyrase/topoisomerase IV, subunit A, C-terminal"/>
    <property type="match status" value="1"/>
</dbReference>
<keyword evidence="4 8" id="KW-0067">ATP-binding</keyword>
<evidence type="ECO:0000256" key="8">
    <source>
        <dbReference type="HAMAP-Rule" id="MF_01897"/>
    </source>
</evidence>
<evidence type="ECO:0000256" key="6">
    <source>
        <dbReference type="ARBA" id="ARBA00023125"/>
    </source>
</evidence>
<dbReference type="PANTHER" id="PTHR43493">
    <property type="entry name" value="DNA GYRASE/TOPOISOMERASE SUBUNIT A"/>
    <property type="match status" value="1"/>
</dbReference>
<dbReference type="InterPro" id="IPR005743">
    <property type="entry name" value="GyrA"/>
</dbReference>
<dbReference type="EC" id="5.6.2.2" evidence="8"/>
<comment type="subunit">
    <text evidence="8">Heterotetramer, composed of two GyrA and two GyrB chains. In the heterotetramer, GyrA contains the active site tyrosine that forms a transient covalent intermediate with DNA, while GyrB binds cofactors and catalyzes ATP hydrolysis.</text>
</comment>